<comment type="caution">
    <text evidence="8">The sequence shown here is derived from an EMBL/GenBank/DDBJ whole genome shotgun (WGS) entry which is preliminary data.</text>
</comment>
<comment type="subcellular location">
    <subcellularLocation>
        <location evidence="1">Cell membrane</location>
        <topology evidence="1">Multi-pass membrane protein</topology>
    </subcellularLocation>
</comment>
<feature type="transmembrane region" description="Helical" evidence="6">
    <location>
        <begin position="335"/>
        <end position="353"/>
    </location>
</feature>
<dbReference type="PANTHER" id="PTHR30619:SF1">
    <property type="entry name" value="RECOMBINATION PROTEIN 2"/>
    <property type="match status" value="1"/>
</dbReference>
<evidence type="ECO:0000256" key="1">
    <source>
        <dbReference type="ARBA" id="ARBA00004651"/>
    </source>
</evidence>
<evidence type="ECO:0000259" key="7">
    <source>
        <dbReference type="SMART" id="SM00849"/>
    </source>
</evidence>
<dbReference type="NCBIfam" id="TIGR00361">
    <property type="entry name" value="ComEC_Rec2"/>
    <property type="match status" value="1"/>
</dbReference>
<dbReference type="GO" id="GO:0005886">
    <property type="term" value="C:plasma membrane"/>
    <property type="evidence" value="ECO:0007669"/>
    <property type="project" value="UniProtKB-SubCell"/>
</dbReference>
<feature type="transmembrane region" description="Helical" evidence="6">
    <location>
        <begin position="260"/>
        <end position="279"/>
    </location>
</feature>
<evidence type="ECO:0000256" key="6">
    <source>
        <dbReference type="SAM" id="Phobius"/>
    </source>
</evidence>
<protein>
    <submittedName>
        <fullName evidence="8">DNA internalization-related competence protein ComEC/Rec2</fullName>
    </submittedName>
</protein>
<dbReference type="InterPro" id="IPR004477">
    <property type="entry name" value="ComEC_N"/>
</dbReference>
<organism evidence="8 9">
    <name type="scientific">Vibrio paucivorans</name>
    <dbReference type="NCBI Taxonomy" id="2829489"/>
    <lineage>
        <taxon>Bacteria</taxon>
        <taxon>Pseudomonadati</taxon>
        <taxon>Pseudomonadota</taxon>
        <taxon>Gammaproteobacteria</taxon>
        <taxon>Vibrionales</taxon>
        <taxon>Vibrionaceae</taxon>
        <taxon>Vibrio</taxon>
    </lineage>
</organism>
<feature type="transmembrane region" description="Helical" evidence="6">
    <location>
        <begin position="204"/>
        <end position="224"/>
    </location>
</feature>
<evidence type="ECO:0000256" key="5">
    <source>
        <dbReference type="ARBA" id="ARBA00023136"/>
    </source>
</evidence>
<dbReference type="Gene3D" id="3.60.15.10">
    <property type="entry name" value="Ribonuclease Z/Hydroxyacylglutathione hydrolase-like"/>
    <property type="match status" value="1"/>
</dbReference>
<dbReference type="Pfam" id="PF00753">
    <property type="entry name" value="Lactamase_B"/>
    <property type="match status" value="1"/>
</dbReference>
<feature type="transmembrane region" description="Helical" evidence="6">
    <location>
        <begin position="418"/>
        <end position="439"/>
    </location>
</feature>
<dbReference type="GO" id="GO:0030420">
    <property type="term" value="P:establishment of competence for transformation"/>
    <property type="evidence" value="ECO:0007669"/>
    <property type="project" value="InterPro"/>
</dbReference>
<evidence type="ECO:0000256" key="3">
    <source>
        <dbReference type="ARBA" id="ARBA00022692"/>
    </source>
</evidence>
<keyword evidence="5 6" id="KW-0472">Membrane</keyword>
<dbReference type="PANTHER" id="PTHR30619">
    <property type="entry name" value="DNA INTERNALIZATION/COMPETENCE PROTEIN COMEC/REC2"/>
    <property type="match status" value="1"/>
</dbReference>
<dbReference type="InterPro" id="IPR001279">
    <property type="entry name" value="Metallo-B-lactamas"/>
</dbReference>
<dbReference type="SMART" id="SM00849">
    <property type="entry name" value="Lactamase_B"/>
    <property type="match status" value="1"/>
</dbReference>
<dbReference type="InterPro" id="IPR036866">
    <property type="entry name" value="RibonucZ/Hydroxyglut_hydro"/>
</dbReference>
<feature type="transmembrane region" description="Helical" evidence="6">
    <location>
        <begin position="236"/>
        <end position="254"/>
    </location>
</feature>
<evidence type="ECO:0000313" key="9">
    <source>
        <dbReference type="Proteomes" id="UP001155586"/>
    </source>
</evidence>
<dbReference type="Proteomes" id="UP001155586">
    <property type="component" value="Unassembled WGS sequence"/>
</dbReference>
<dbReference type="InterPro" id="IPR025405">
    <property type="entry name" value="DUF4131"/>
</dbReference>
<feature type="transmembrane region" description="Helical" evidence="6">
    <location>
        <begin position="446"/>
        <end position="463"/>
    </location>
</feature>
<keyword evidence="4 6" id="KW-1133">Transmembrane helix</keyword>
<keyword evidence="2" id="KW-1003">Cell membrane</keyword>
<feature type="transmembrane region" description="Helical" evidence="6">
    <location>
        <begin position="25"/>
        <end position="45"/>
    </location>
</feature>
<gene>
    <name evidence="8" type="ORF">MD483_12975</name>
</gene>
<feature type="domain" description="Metallo-beta-lactamase" evidence="7">
    <location>
        <begin position="480"/>
        <end position="663"/>
    </location>
</feature>
<dbReference type="EMBL" id="JAKRRX010000071">
    <property type="protein sequence ID" value="MCW8334735.1"/>
    <property type="molecule type" value="Genomic_DNA"/>
</dbReference>
<dbReference type="Pfam" id="PF03772">
    <property type="entry name" value="Competence"/>
    <property type="match status" value="1"/>
</dbReference>
<dbReference type="Pfam" id="PF13567">
    <property type="entry name" value="DUF4131"/>
    <property type="match status" value="1"/>
</dbReference>
<feature type="transmembrane region" description="Helical" evidence="6">
    <location>
        <begin position="365"/>
        <end position="390"/>
    </location>
</feature>
<dbReference type="InterPro" id="IPR004797">
    <property type="entry name" value="Competence_ComEC/Rec2"/>
</dbReference>
<sequence length="726" mass="80125">MPSVAWLLPVIGFSLLSLKYRRLRVVLGSSLALFVIVINGNLISLKTNTLFHAGQNITINAKVDSFFKQISRGYEATVVVRSINGQTLPALVRPRIRLHSNLPIHLGDEITASVYLKRIYGQMNETGFDKEQYYFSQGWLAKGVIDHHEPLRIRSASSLRSALHSKVAALLEENEQLGPILALSFGDRSRLTLEQRERYRTSGLSHLIAISGLHIGLAFAIGFFVGRVLMVFHYNLVWASLVTGFLFAVCYSWLAGFSVPTTRALVMCVIVVGLLAMNLRSTLLMKILLTAVVLTFVSPFSVLSSSFWLSLTAVSVLYWVTAHTPVTWGLFRKTITIQIAITLLLTPLSSYLFSGLSLSSVAYNLFFIPWFSFVVVPVLFVSLAATLIGASWSQPLWELVAASLDLVSWASEHSINSWIVLSDLQWLGITCLTLVLSVGTVLRRKARILTAAVMGSIFVSVFIKQTSDGRLRIDVLDVGHGLAVLVQRNGQAILYDTGIGWEGGSMVRSTVAPVLHARGVERLDGVVYSHMDNDHAGGAEDVKQLLSPTKIWSSQSLAGANSCVKGEGWNWQGVEFQVLWPPDTVSRAYNPHSCVIKLVDVESQFSLLLTGDMDAVVEWLLVRNPSILDSEVVIVPHHGSMTSSTSAFVASVSPSLAIASTAKHGRWDLPNRHVVERYQRYGSEWLDTGTHGQITLHVGHQGWQVSHLRQNEGGAWYRQMLRNGVE</sequence>
<dbReference type="SUPFAM" id="SSF56281">
    <property type="entry name" value="Metallo-hydrolase/oxidoreductase"/>
    <property type="match status" value="1"/>
</dbReference>
<evidence type="ECO:0000313" key="8">
    <source>
        <dbReference type="EMBL" id="MCW8334735.1"/>
    </source>
</evidence>
<keyword evidence="3 6" id="KW-0812">Transmembrane</keyword>
<keyword evidence="9" id="KW-1185">Reference proteome</keyword>
<dbReference type="NCBIfam" id="TIGR00360">
    <property type="entry name" value="ComEC_N-term"/>
    <property type="match status" value="1"/>
</dbReference>
<evidence type="ECO:0000256" key="4">
    <source>
        <dbReference type="ARBA" id="ARBA00022989"/>
    </source>
</evidence>
<feature type="transmembrane region" description="Helical" evidence="6">
    <location>
        <begin position="291"/>
        <end position="320"/>
    </location>
</feature>
<dbReference type="CDD" id="cd07731">
    <property type="entry name" value="ComA-like_MBL-fold"/>
    <property type="match status" value="1"/>
</dbReference>
<accession>A0A9X3HS70</accession>
<name>A0A9X3HS70_9VIBR</name>
<proteinExistence type="predicted"/>
<dbReference type="InterPro" id="IPR052159">
    <property type="entry name" value="Competence_DNA_uptake"/>
</dbReference>
<dbReference type="InterPro" id="IPR035681">
    <property type="entry name" value="ComA-like_MBL"/>
</dbReference>
<evidence type="ECO:0000256" key="2">
    <source>
        <dbReference type="ARBA" id="ARBA00022475"/>
    </source>
</evidence>
<dbReference type="AlphaFoldDB" id="A0A9X3HS70"/>
<reference evidence="8" key="1">
    <citation type="submission" date="2022-02" db="EMBL/GenBank/DDBJ databases">
        <title>Vibrio sp. nov., a new bacterium isolated from Bohai sea, China.</title>
        <authorList>
            <person name="Yuan Y."/>
        </authorList>
    </citation>
    <scope>NUCLEOTIDE SEQUENCE</scope>
    <source>
        <strain evidence="8">DBSS07</strain>
    </source>
</reference>